<keyword evidence="1" id="KW-1133">Transmembrane helix</keyword>
<dbReference type="Proteomes" id="UP001374584">
    <property type="component" value="Unassembled WGS sequence"/>
</dbReference>
<sequence>MNNSRISHNRFSAVYHTTRLLTYTESPPEATDKADQAPRHRPLISPCSVRLPRVFFQRLVFSLPRFVFLTAMLFIKPPFVPKFLKQLG</sequence>
<feature type="transmembrane region" description="Helical" evidence="1">
    <location>
        <begin position="55"/>
        <end position="75"/>
    </location>
</feature>
<keyword evidence="1" id="KW-0812">Transmembrane</keyword>
<dbReference type="EMBL" id="JAYMYR010000004">
    <property type="protein sequence ID" value="KAK7368948.1"/>
    <property type="molecule type" value="Genomic_DNA"/>
</dbReference>
<accession>A0AAN9NFI7</accession>
<evidence type="ECO:0000256" key="1">
    <source>
        <dbReference type="SAM" id="Phobius"/>
    </source>
</evidence>
<gene>
    <name evidence="2" type="ORF">VNO80_10981</name>
</gene>
<proteinExistence type="predicted"/>
<evidence type="ECO:0000313" key="2">
    <source>
        <dbReference type="EMBL" id="KAK7368948.1"/>
    </source>
</evidence>
<keyword evidence="1" id="KW-0472">Membrane</keyword>
<organism evidence="2 3">
    <name type="scientific">Phaseolus coccineus</name>
    <name type="common">Scarlet runner bean</name>
    <name type="synonym">Phaseolus multiflorus</name>
    <dbReference type="NCBI Taxonomy" id="3886"/>
    <lineage>
        <taxon>Eukaryota</taxon>
        <taxon>Viridiplantae</taxon>
        <taxon>Streptophyta</taxon>
        <taxon>Embryophyta</taxon>
        <taxon>Tracheophyta</taxon>
        <taxon>Spermatophyta</taxon>
        <taxon>Magnoliopsida</taxon>
        <taxon>eudicotyledons</taxon>
        <taxon>Gunneridae</taxon>
        <taxon>Pentapetalae</taxon>
        <taxon>rosids</taxon>
        <taxon>fabids</taxon>
        <taxon>Fabales</taxon>
        <taxon>Fabaceae</taxon>
        <taxon>Papilionoideae</taxon>
        <taxon>50 kb inversion clade</taxon>
        <taxon>NPAAA clade</taxon>
        <taxon>indigoferoid/millettioid clade</taxon>
        <taxon>Phaseoleae</taxon>
        <taxon>Phaseolus</taxon>
    </lineage>
</organism>
<reference evidence="2 3" key="1">
    <citation type="submission" date="2024-01" db="EMBL/GenBank/DDBJ databases">
        <title>The genomes of 5 underutilized Papilionoideae crops provide insights into root nodulation and disease resistanc.</title>
        <authorList>
            <person name="Jiang F."/>
        </authorList>
    </citation>
    <scope>NUCLEOTIDE SEQUENCE [LARGE SCALE GENOMIC DNA]</scope>
    <source>
        <strain evidence="2">JINMINGXINNONG_FW02</strain>
        <tissue evidence="2">Leaves</tissue>
    </source>
</reference>
<evidence type="ECO:0000313" key="3">
    <source>
        <dbReference type="Proteomes" id="UP001374584"/>
    </source>
</evidence>
<name>A0AAN9NFI7_PHACN</name>
<keyword evidence="3" id="KW-1185">Reference proteome</keyword>
<dbReference type="AlphaFoldDB" id="A0AAN9NFI7"/>
<protein>
    <submittedName>
        <fullName evidence="2">Uncharacterized protein</fullName>
    </submittedName>
</protein>
<comment type="caution">
    <text evidence="2">The sequence shown here is derived from an EMBL/GenBank/DDBJ whole genome shotgun (WGS) entry which is preliminary data.</text>
</comment>